<evidence type="ECO:0000256" key="1">
    <source>
        <dbReference type="ARBA" id="ARBA00008535"/>
    </source>
</evidence>
<comment type="similarity">
    <text evidence="1">Belongs to the TRAFAC class TrmE-Era-EngA-EngB-Septin-like GTPase superfamily. AIG1/Toc34/Toc159-like paraseptin GTPase family. IAN subfamily.</text>
</comment>
<feature type="domain" description="AIG1-type G" evidence="4">
    <location>
        <begin position="266"/>
        <end position="471"/>
    </location>
</feature>
<keyword evidence="6" id="KW-1185">Reference proteome</keyword>
<reference evidence="5" key="2">
    <citation type="submission" date="2020-11" db="EMBL/GenBank/DDBJ databases">
        <authorList>
            <person name="McCartney M.A."/>
            <person name="Auch B."/>
            <person name="Kono T."/>
            <person name="Mallez S."/>
            <person name="Becker A."/>
            <person name="Gohl D.M."/>
            <person name="Silverstein K.A.T."/>
            <person name="Koren S."/>
            <person name="Bechman K.B."/>
            <person name="Herman A."/>
            <person name="Abrahante J.E."/>
            <person name="Garbe J."/>
        </authorList>
    </citation>
    <scope>NUCLEOTIDE SEQUENCE</scope>
    <source>
        <strain evidence="5">Duluth1</strain>
        <tissue evidence="5">Whole animal</tissue>
    </source>
</reference>
<evidence type="ECO:0000313" key="5">
    <source>
        <dbReference type="EMBL" id="KAH3708726.1"/>
    </source>
</evidence>
<dbReference type="Gene3D" id="3.40.50.300">
    <property type="entry name" value="P-loop containing nucleotide triphosphate hydrolases"/>
    <property type="match status" value="2"/>
</dbReference>
<evidence type="ECO:0000259" key="4">
    <source>
        <dbReference type="PROSITE" id="PS51720"/>
    </source>
</evidence>
<dbReference type="PANTHER" id="PTHR10903">
    <property type="entry name" value="GTPASE, IMAP FAMILY MEMBER-RELATED"/>
    <property type="match status" value="1"/>
</dbReference>
<evidence type="ECO:0000256" key="2">
    <source>
        <dbReference type="ARBA" id="ARBA00022741"/>
    </source>
</evidence>
<dbReference type="InterPro" id="IPR006703">
    <property type="entry name" value="G_AIG1"/>
</dbReference>
<proteinExistence type="inferred from homology"/>
<organism evidence="5 6">
    <name type="scientific">Dreissena polymorpha</name>
    <name type="common">Zebra mussel</name>
    <name type="synonym">Mytilus polymorpha</name>
    <dbReference type="NCBI Taxonomy" id="45954"/>
    <lineage>
        <taxon>Eukaryota</taxon>
        <taxon>Metazoa</taxon>
        <taxon>Spiralia</taxon>
        <taxon>Lophotrochozoa</taxon>
        <taxon>Mollusca</taxon>
        <taxon>Bivalvia</taxon>
        <taxon>Autobranchia</taxon>
        <taxon>Heteroconchia</taxon>
        <taxon>Euheterodonta</taxon>
        <taxon>Imparidentia</taxon>
        <taxon>Neoheterodontei</taxon>
        <taxon>Myida</taxon>
        <taxon>Dreissenoidea</taxon>
        <taxon>Dreissenidae</taxon>
        <taxon>Dreissena</taxon>
    </lineage>
</organism>
<accession>A0A9D3Z144</accession>
<protein>
    <recommendedName>
        <fullName evidence="4">AIG1-type G domain-containing protein</fullName>
    </recommendedName>
</protein>
<dbReference type="InterPro" id="IPR027417">
    <property type="entry name" value="P-loop_NTPase"/>
</dbReference>
<dbReference type="Proteomes" id="UP000828390">
    <property type="component" value="Unassembled WGS sequence"/>
</dbReference>
<feature type="domain" description="AIG1-type G" evidence="4">
    <location>
        <begin position="5"/>
        <end position="214"/>
    </location>
</feature>
<evidence type="ECO:0000313" key="6">
    <source>
        <dbReference type="Proteomes" id="UP000828390"/>
    </source>
</evidence>
<dbReference type="PROSITE" id="PS51720">
    <property type="entry name" value="G_AIG1"/>
    <property type="match status" value="2"/>
</dbReference>
<keyword evidence="3" id="KW-0342">GTP-binding</keyword>
<gene>
    <name evidence="5" type="ORF">DPMN_068185</name>
</gene>
<keyword evidence="2" id="KW-0547">Nucleotide-binding</keyword>
<dbReference type="EMBL" id="JAIWYP010000014">
    <property type="protein sequence ID" value="KAH3708726.1"/>
    <property type="molecule type" value="Genomic_DNA"/>
</dbReference>
<evidence type="ECO:0000256" key="3">
    <source>
        <dbReference type="ARBA" id="ARBA00023134"/>
    </source>
</evidence>
<comment type="caution">
    <text evidence="5">The sequence shown here is derived from an EMBL/GenBank/DDBJ whole genome shotgun (WGS) entry which is preliminary data.</text>
</comment>
<dbReference type="GO" id="GO:0005525">
    <property type="term" value="F:GTP binding"/>
    <property type="evidence" value="ECO:0007669"/>
    <property type="project" value="UniProtKB-KW"/>
</dbReference>
<dbReference type="AlphaFoldDB" id="A0A9D3Z144"/>
<reference evidence="5" key="1">
    <citation type="journal article" date="2019" name="bioRxiv">
        <title>The Genome of the Zebra Mussel, Dreissena polymorpha: A Resource for Invasive Species Research.</title>
        <authorList>
            <person name="McCartney M.A."/>
            <person name="Auch B."/>
            <person name="Kono T."/>
            <person name="Mallez S."/>
            <person name="Zhang Y."/>
            <person name="Obille A."/>
            <person name="Becker A."/>
            <person name="Abrahante J.E."/>
            <person name="Garbe J."/>
            <person name="Badalamenti J.P."/>
            <person name="Herman A."/>
            <person name="Mangelson H."/>
            <person name="Liachko I."/>
            <person name="Sullivan S."/>
            <person name="Sone E.D."/>
            <person name="Koren S."/>
            <person name="Silverstein K.A.T."/>
            <person name="Beckman K.B."/>
            <person name="Gohl D.M."/>
        </authorList>
    </citation>
    <scope>NUCLEOTIDE SEQUENCE</scope>
    <source>
        <strain evidence="5">Duluth1</strain>
        <tissue evidence="5">Whole animal</tissue>
    </source>
</reference>
<dbReference type="PANTHER" id="PTHR10903:SF186">
    <property type="entry name" value="GTPASE IMAP FAMILY MEMBER 4-LIKE-RELATED"/>
    <property type="match status" value="1"/>
</dbReference>
<dbReference type="InterPro" id="IPR045058">
    <property type="entry name" value="GIMA/IAN/Toc"/>
</dbReference>
<dbReference type="Pfam" id="PF04548">
    <property type="entry name" value="AIG1"/>
    <property type="match status" value="2"/>
</dbReference>
<name>A0A9D3Z144_DREPO</name>
<dbReference type="SUPFAM" id="SSF52540">
    <property type="entry name" value="P-loop containing nucleoside triphosphate hydrolases"/>
    <property type="match status" value="2"/>
</dbReference>
<sequence>MSDVVNQRVIVLLGLEGKGKSATGNTLHGCEVYELKKAMIKTSSKSDIVHASCSRKISNHEYELEIIDTPGLFQSKNIADIALKLIQVTDFKPHMFVLVLRSDNFMDDEQYTADILKIVFGKHIFERTMIVLTHGDNVVHDQHLDSLQNTFDFVRELFELCGGRAMLIDNATNVFDFDKFRILTEQIAKSGRFVYDLNYKHNLTMVLQNYLQTDPADKSIAIQLNEINIELGRQLPHCTLPLSVVETRQSEKQSAILCRNVHFIQKGALKIALVGRTENGKSATGNTLLGWDYFTSIVSSKGVTNEITSARCHRIIHDSKRKIEIIDTPGLFECGKVAETALHLLDLVDKKPNVFVLVLTPGRFTEDEHCTVDMLRIIFGEHVFRHTIIVITHGNKLPNEEDFVTFLKESVYVKIFFERCEDRVLKIDNKKRKFDVEMFFRFCDIITDNGKLFYKHEHAREHRATLEKHLRGNNTGKSTVDQLQEISVELGRLVPGWTVPLFVFAALTSGGVIAARTFRCEIC</sequence>